<dbReference type="Pfam" id="PF13614">
    <property type="entry name" value="AAA_31"/>
    <property type="match status" value="1"/>
</dbReference>
<dbReference type="InterPro" id="IPR050678">
    <property type="entry name" value="DNA_Partitioning_ATPase"/>
</dbReference>
<dbReference type="CDD" id="cd02042">
    <property type="entry name" value="ParAB_family"/>
    <property type="match status" value="1"/>
</dbReference>
<name>A0A1Y5FH24_9BACT</name>
<evidence type="ECO:0000313" key="2">
    <source>
        <dbReference type="EMBL" id="OUS00272.1"/>
    </source>
</evidence>
<protein>
    <recommendedName>
        <fullName evidence="1">AAA domain-containing protein</fullName>
    </recommendedName>
</protein>
<dbReference type="AlphaFoldDB" id="A0A1Y5FH24"/>
<reference evidence="3" key="1">
    <citation type="journal article" date="2017" name="Proc. Natl. Acad. Sci. U.S.A.">
        <title>Simulation of Deepwater Horizon oil plume reveals substrate specialization within a complex community of hydrocarbon-degraders.</title>
        <authorList>
            <person name="Hu P."/>
            <person name="Dubinsky E.A."/>
            <person name="Probst A.J."/>
            <person name="Wang J."/>
            <person name="Sieber C.M.K."/>
            <person name="Tom L.M."/>
            <person name="Gardinali P."/>
            <person name="Banfield J.F."/>
            <person name="Atlas R.M."/>
            <person name="Andersen G.L."/>
        </authorList>
    </citation>
    <scope>NUCLEOTIDE SEQUENCE [LARGE SCALE GENOMIC DNA]</scope>
</reference>
<comment type="caution">
    <text evidence="2">The sequence shown here is derived from an EMBL/GenBank/DDBJ whole genome shotgun (WGS) entry which is preliminary data.</text>
</comment>
<accession>A0A1Y5FH24</accession>
<organism evidence="2 3">
    <name type="scientific">Halobacteriovorax marinus</name>
    <dbReference type="NCBI Taxonomy" id="97084"/>
    <lineage>
        <taxon>Bacteria</taxon>
        <taxon>Pseudomonadati</taxon>
        <taxon>Bdellovibrionota</taxon>
        <taxon>Bacteriovoracia</taxon>
        <taxon>Bacteriovoracales</taxon>
        <taxon>Halobacteriovoraceae</taxon>
        <taxon>Halobacteriovorax</taxon>
    </lineage>
</organism>
<dbReference type="InterPro" id="IPR027417">
    <property type="entry name" value="P-loop_NTPase"/>
</dbReference>
<evidence type="ECO:0000313" key="3">
    <source>
        <dbReference type="Proteomes" id="UP000196531"/>
    </source>
</evidence>
<dbReference type="EMBL" id="MAAO01000001">
    <property type="protein sequence ID" value="OUS00272.1"/>
    <property type="molecule type" value="Genomic_DNA"/>
</dbReference>
<dbReference type="SUPFAM" id="SSF52540">
    <property type="entry name" value="P-loop containing nucleoside triphosphate hydrolases"/>
    <property type="match status" value="1"/>
</dbReference>
<evidence type="ECO:0000259" key="1">
    <source>
        <dbReference type="Pfam" id="PF13614"/>
    </source>
</evidence>
<gene>
    <name evidence="2" type="ORF">A9Q84_00030</name>
</gene>
<dbReference type="Proteomes" id="UP000196531">
    <property type="component" value="Unassembled WGS sequence"/>
</dbReference>
<sequence length="354" mass="40806">MEDFLNPISGATHTKRQISKIFNIDEKIVGKFFKDNDANFLHTYKDVRAFGKSLKEEQDKKVMLFTFNKGGVGKTTHTFNFSQNLALRGKRVLVWDFDRQANATEYFMSKEGRLSVADYFKNEDGLKLKDLVVDIDDSLSVVPSGEKMANLNLYLTERFHFSNGSFSENADLSKLDQFINEFKELSKDFDAVLIDSPPSFGLLHFLLFIVSDVVFNVTGVTSNDFEAIDDSVSLYVQAKEWNPKLDMKFLINCRDTVRNMDIHLEDVQELRAKIKSYGFSAFENIIPTSDIFFYSTRDGIPFWLVDINNYDEKFRNEVVQEITEILSTYSEVYSYTKKELKTKQAKRAELTGAF</sequence>
<dbReference type="PANTHER" id="PTHR13696:SF99">
    <property type="entry name" value="COBYRINIC ACID AC-DIAMIDE SYNTHASE"/>
    <property type="match status" value="1"/>
</dbReference>
<dbReference type="Gene3D" id="3.40.50.300">
    <property type="entry name" value="P-loop containing nucleotide triphosphate hydrolases"/>
    <property type="match status" value="1"/>
</dbReference>
<proteinExistence type="predicted"/>
<dbReference type="InterPro" id="IPR025669">
    <property type="entry name" value="AAA_dom"/>
</dbReference>
<dbReference type="PANTHER" id="PTHR13696">
    <property type="entry name" value="P-LOOP CONTAINING NUCLEOSIDE TRIPHOSPHATE HYDROLASE"/>
    <property type="match status" value="1"/>
</dbReference>
<feature type="domain" description="AAA" evidence="1">
    <location>
        <begin position="61"/>
        <end position="215"/>
    </location>
</feature>